<dbReference type="EMBL" id="SMJU01000022">
    <property type="protein sequence ID" value="TDB58671.1"/>
    <property type="molecule type" value="Genomic_DNA"/>
</dbReference>
<accession>A0A4R4JXG5</accession>
<comment type="caution">
    <text evidence="2">The sequence shown here is derived from an EMBL/GenBank/DDBJ whole genome shotgun (WGS) entry which is preliminary data.</text>
</comment>
<protein>
    <submittedName>
        <fullName evidence="2">Histidine kinase</fullName>
    </submittedName>
</protein>
<dbReference type="AlphaFoldDB" id="A0A4R4JXG5"/>
<dbReference type="InterPro" id="IPR010559">
    <property type="entry name" value="Sig_transdc_His_kin_internal"/>
</dbReference>
<organism evidence="2 3">
    <name type="scientific">Arundinibacter roseus</name>
    <dbReference type="NCBI Taxonomy" id="2070510"/>
    <lineage>
        <taxon>Bacteria</taxon>
        <taxon>Pseudomonadati</taxon>
        <taxon>Bacteroidota</taxon>
        <taxon>Cytophagia</taxon>
        <taxon>Cytophagales</taxon>
        <taxon>Spirosomataceae</taxon>
        <taxon>Arundinibacter</taxon>
    </lineage>
</organism>
<feature type="domain" description="Signal transduction histidine kinase internal region" evidence="1">
    <location>
        <begin position="13"/>
        <end position="90"/>
    </location>
</feature>
<dbReference type="Proteomes" id="UP000295706">
    <property type="component" value="Unassembled WGS sequence"/>
</dbReference>
<keyword evidence="2" id="KW-0418">Kinase</keyword>
<dbReference type="GO" id="GO:0016020">
    <property type="term" value="C:membrane"/>
    <property type="evidence" value="ECO:0007669"/>
    <property type="project" value="InterPro"/>
</dbReference>
<evidence type="ECO:0000313" key="3">
    <source>
        <dbReference type="Proteomes" id="UP000295706"/>
    </source>
</evidence>
<keyword evidence="2" id="KW-0808">Transferase</keyword>
<reference evidence="2 3" key="1">
    <citation type="submission" date="2019-02" db="EMBL/GenBank/DDBJ databases">
        <title>Arundinibacter roseus gen. nov., sp. nov., a new member of the family Cytophagaceae.</title>
        <authorList>
            <person name="Szuroczki S."/>
            <person name="Khayer B."/>
            <person name="Sproer C."/>
            <person name="Toumi M."/>
            <person name="Szabo A."/>
            <person name="Felfoldi T."/>
            <person name="Schumann P."/>
            <person name="Toth E."/>
        </authorList>
    </citation>
    <scope>NUCLEOTIDE SEQUENCE [LARGE SCALE GENOMIC DNA]</scope>
    <source>
        <strain evidence="2 3">DMA-k-7a</strain>
    </source>
</reference>
<dbReference type="GO" id="GO:0000155">
    <property type="term" value="F:phosphorelay sensor kinase activity"/>
    <property type="evidence" value="ECO:0007669"/>
    <property type="project" value="InterPro"/>
</dbReference>
<name>A0A4R4JXG5_9BACT</name>
<keyword evidence="3" id="KW-1185">Reference proteome</keyword>
<evidence type="ECO:0000313" key="2">
    <source>
        <dbReference type="EMBL" id="TDB58671.1"/>
    </source>
</evidence>
<sequence>MTLDLDRKMAQLELKLLRAQLNSHFMFNNLNAINFYILQKDPQKASFYLTLFSRLMRRIMAGSQRDFIKLSEEIETLRLYVQLESMRFNHPIELQPVYGENIDPEMIMFPSLLLHTYIEHAIWNHLLPLTQDGKIRLGVFRRLNKFHIVLEDNGIHRSETHAHRLMTQDEAGLQMAEERVFLLNQRHGTDIQVQVVEVPIAGGEPGRRVEIEFEPIPFTKPKQ</sequence>
<gene>
    <name evidence="2" type="ORF">EZE20_22895</name>
</gene>
<dbReference type="Pfam" id="PF06580">
    <property type="entry name" value="His_kinase"/>
    <property type="match status" value="1"/>
</dbReference>
<dbReference type="OrthoDB" id="6190788at2"/>
<dbReference type="RefSeq" id="WP_132122161.1">
    <property type="nucleotide sequence ID" value="NZ_SMJU01000022.1"/>
</dbReference>
<dbReference type="PANTHER" id="PTHR34220">
    <property type="entry name" value="SENSOR HISTIDINE KINASE YPDA"/>
    <property type="match status" value="1"/>
</dbReference>
<proteinExistence type="predicted"/>
<dbReference type="InterPro" id="IPR050640">
    <property type="entry name" value="Bact_2-comp_sensor_kinase"/>
</dbReference>
<evidence type="ECO:0000259" key="1">
    <source>
        <dbReference type="Pfam" id="PF06580"/>
    </source>
</evidence>
<dbReference type="PANTHER" id="PTHR34220:SF7">
    <property type="entry name" value="SENSOR HISTIDINE KINASE YPDA"/>
    <property type="match status" value="1"/>
</dbReference>